<sequence length="114" mass="12785">MKLLSRQYVLSVVVLLFSSFFPSNVKAQSQVEALKTLTLNNVSVQQFEEGYIKGITAPQELSVDQKDAILKLLIFTDEDIIDIPDSLKNQLLKEGGVKVNVSLDNMKHVYTDLN</sequence>
<dbReference type="Proteomes" id="UP001250538">
    <property type="component" value="Unassembled WGS sequence"/>
</dbReference>
<keyword evidence="3" id="KW-1185">Reference proteome</keyword>
<evidence type="ECO:0000313" key="2">
    <source>
        <dbReference type="EMBL" id="MDT8978460.1"/>
    </source>
</evidence>
<gene>
    <name evidence="2" type="ORF">RQP50_19710</name>
</gene>
<organism evidence="2 3">
    <name type="scientific">Paenibacillus suaedae</name>
    <dbReference type="NCBI Taxonomy" id="3077233"/>
    <lineage>
        <taxon>Bacteria</taxon>
        <taxon>Bacillati</taxon>
        <taxon>Bacillota</taxon>
        <taxon>Bacilli</taxon>
        <taxon>Bacillales</taxon>
        <taxon>Paenibacillaceae</taxon>
        <taxon>Paenibacillus</taxon>
    </lineage>
</organism>
<dbReference type="AlphaFoldDB" id="A0AAJ2JWS5"/>
<protein>
    <submittedName>
        <fullName evidence="2">Uncharacterized protein</fullName>
    </submittedName>
</protein>
<evidence type="ECO:0000256" key="1">
    <source>
        <dbReference type="SAM" id="SignalP"/>
    </source>
</evidence>
<dbReference type="RefSeq" id="WP_315746464.1">
    <property type="nucleotide sequence ID" value="NZ_JAVYAA010000005.1"/>
</dbReference>
<evidence type="ECO:0000313" key="3">
    <source>
        <dbReference type="Proteomes" id="UP001250538"/>
    </source>
</evidence>
<keyword evidence="1" id="KW-0732">Signal</keyword>
<reference evidence="3" key="1">
    <citation type="submission" date="2023-09" db="EMBL/GenBank/DDBJ databases">
        <title>Paenibacillus sp. chi10 Genome sequencing and assembly.</title>
        <authorList>
            <person name="Kim I."/>
        </authorList>
    </citation>
    <scope>NUCLEOTIDE SEQUENCE [LARGE SCALE GENOMIC DNA]</scope>
    <source>
        <strain evidence="3">chi10</strain>
    </source>
</reference>
<feature type="signal peptide" evidence="1">
    <location>
        <begin position="1"/>
        <end position="27"/>
    </location>
</feature>
<proteinExistence type="predicted"/>
<comment type="caution">
    <text evidence="2">The sequence shown here is derived from an EMBL/GenBank/DDBJ whole genome shotgun (WGS) entry which is preliminary data.</text>
</comment>
<feature type="chain" id="PRO_5042578984" evidence="1">
    <location>
        <begin position="28"/>
        <end position="114"/>
    </location>
</feature>
<name>A0AAJ2JWS5_9BACL</name>
<accession>A0AAJ2JWS5</accession>
<dbReference type="EMBL" id="JAVYAA010000005">
    <property type="protein sequence ID" value="MDT8978460.1"/>
    <property type="molecule type" value="Genomic_DNA"/>
</dbReference>